<organism evidence="1 2">
    <name type="scientific">Auriscalpium vulgare</name>
    <dbReference type="NCBI Taxonomy" id="40419"/>
    <lineage>
        <taxon>Eukaryota</taxon>
        <taxon>Fungi</taxon>
        <taxon>Dikarya</taxon>
        <taxon>Basidiomycota</taxon>
        <taxon>Agaricomycotina</taxon>
        <taxon>Agaricomycetes</taxon>
        <taxon>Russulales</taxon>
        <taxon>Auriscalpiaceae</taxon>
        <taxon>Auriscalpium</taxon>
    </lineage>
</organism>
<dbReference type="Proteomes" id="UP000814033">
    <property type="component" value="Unassembled WGS sequence"/>
</dbReference>
<proteinExistence type="predicted"/>
<protein>
    <submittedName>
        <fullName evidence="1">Uncharacterized protein</fullName>
    </submittedName>
</protein>
<name>A0ACB8RF77_9AGAM</name>
<keyword evidence="2" id="KW-1185">Reference proteome</keyword>
<evidence type="ECO:0000313" key="2">
    <source>
        <dbReference type="Proteomes" id="UP000814033"/>
    </source>
</evidence>
<sequence length="278" mass="30907">MSELEPLDPDYVARVLSSPPFVTVSGVCNLRDLGQHPTEPGKAGRRTRPGFAYRSAELGSITPEGQAQIRDLGISTIFDLRSDTEILKYNSPTPVIPSAQIVHIPVFQKQDYSPERMAQRFQLYAQGNVEAFLQLYSEILDAGGPTFGTILRHVRDKPQSSFLFHCTAGKDRTGVMAALLLLLAGADDQFIAEDYALTRIGREPARAIVMERLEKEPIFAGNREAALNMLSSRPETMLAFLKLLEERYGGVEAYVKKYCELNDDDIGTIRRNLTTLPS</sequence>
<reference evidence="1" key="2">
    <citation type="journal article" date="2022" name="New Phytol.">
        <title>Evolutionary transition to the ectomycorrhizal habit in the genomes of a hyperdiverse lineage of mushroom-forming fungi.</title>
        <authorList>
            <person name="Looney B."/>
            <person name="Miyauchi S."/>
            <person name="Morin E."/>
            <person name="Drula E."/>
            <person name="Courty P.E."/>
            <person name="Kohler A."/>
            <person name="Kuo A."/>
            <person name="LaButti K."/>
            <person name="Pangilinan J."/>
            <person name="Lipzen A."/>
            <person name="Riley R."/>
            <person name="Andreopoulos W."/>
            <person name="He G."/>
            <person name="Johnson J."/>
            <person name="Nolan M."/>
            <person name="Tritt A."/>
            <person name="Barry K.W."/>
            <person name="Grigoriev I.V."/>
            <person name="Nagy L.G."/>
            <person name="Hibbett D."/>
            <person name="Henrissat B."/>
            <person name="Matheny P.B."/>
            <person name="Labbe J."/>
            <person name="Martin F.M."/>
        </authorList>
    </citation>
    <scope>NUCLEOTIDE SEQUENCE</scope>
    <source>
        <strain evidence="1">FP105234-sp</strain>
    </source>
</reference>
<accession>A0ACB8RF77</accession>
<evidence type="ECO:0000313" key="1">
    <source>
        <dbReference type="EMBL" id="KAI0042286.1"/>
    </source>
</evidence>
<comment type="caution">
    <text evidence="1">The sequence shown here is derived from an EMBL/GenBank/DDBJ whole genome shotgun (WGS) entry which is preliminary data.</text>
</comment>
<dbReference type="EMBL" id="MU276074">
    <property type="protein sequence ID" value="KAI0042286.1"/>
    <property type="molecule type" value="Genomic_DNA"/>
</dbReference>
<reference evidence="1" key="1">
    <citation type="submission" date="2021-02" db="EMBL/GenBank/DDBJ databases">
        <authorList>
            <consortium name="DOE Joint Genome Institute"/>
            <person name="Ahrendt S."/>
            <person name="Looney B.P."/>
            <person name="Miyauchi S."/>
            <person name="Morin E."/>
            <person name="Drula E."/>
            <person name="Courty P.E."/>
            <person name="Chicoki N."/>
            <person name="Fauchery L."/>
            <person name="Kohler A."/>
            <person name="Kuo A."/>
            <person name="Labutti K."/>
            <person name="Pangilinan J."/>
            <person name="Lipzen A."/>
            <person name="Riley R."/>
            <person name="Andreopoulos W."/>
            <person name="He G."/>
            <person name="Johnson J."/>
            <person name="Barry K.W."/>
            <person name="Grigoriev I.V."/>
            <person name="Nagy L."/>
            <person name="Hibbett D."/>
            <person name="Henrissat B."/>
            <person name="Matheny P.B."/>
            <person name="Labbe J."/>
            <person name="Martin F."/>
        </authorList>
    </citation>
    <scope>NUCLEOTIDE SEQUENCE</scope>
    <source>
        <strain evidence="1">FP105234-sp</strain>
    </source>
</reference>
<gene>
    <name evidence="1" type="ORF">FA95DRAFT_1525503</name>
</gene>